<proteinExistence type="predicted"/>
<accession>A0ABR0NX69</accession>
<dbReference type="EMBL" id="JARKNE010000008">
    <property type="protein sequence ID" value="KAK5810947.1"/>
    <property type="molecule type" value="Genomic_DNA"/>
</dbReference>
<dbReference type="PANTHER" id="PTHR46033:SF8">
    <property type="entry name" value="PROTEIN MAINTENANCE OF MERISTEMS-LIKE"/>
    <property type="match status" value="1"/>
</dbReference>
<feature type="domain" description="Aminotransferase-like plant mobile" evidence="1">
    <location>
        <begin position="51"/>
        <end position="102"/>
    </location>
</feature>
<gene>
    <name evidence="2" type="ORF">PVK06_026264</name>
</gene>
<comment type="caution">
    <text evidence="2">The sequence shown here is derived from an EMBL/GenBank/DDBJ whole genome shotgun (WGS) entry which is preliminary data.</text>
</comment>
<protein>
    <recommendedName>
        <fullName evidence="1">Aminotransferase-like plant mobile domain-containing protein</fullName>
    </recommendedName>
</protein>
<dbReference type="InterPro" id="IPR019557">
    <property type="entry name" value="AminoTfrase-like_pln_mobile"/>
</dbReference>
<dbReference type="InterPro" id="IPR044824">
    <property type="entry name" value="MAIN-like"/>
</dbReference>
<dbReference type="Pfam" id="PF10536">
    <property type="entry name" value="PMD"/>
    <property type="match status" value="1"/>
</dbReference>
<organism evidence="2 3">
    <name type="scientific">Gossypium arboreum</name>
    <name type="common">Tree cotton</name>
    <name type="synonym">Gossypium nanking</name>
    <dbReference type="NCBI Taxonomy" id="29729"/>
    <lineage>
        <taxon>Eukaryota</taxon>
        <taxon>Viridiplantae</taxon>
        <taxon>Streptophyta</taxon>
        <taxon>Embryophyta</taxon>
        <taxon>Tracheophyta</taxon>
        <taxon>Spermatophyta</taxon>
        <taxon>Magnoliopsida</taxon>
        <taxon>eudicotyledons</taxon>
        <taxon>Gunneridae</taxon>
        <taxon>Pentapetalae</taxon>
        <taxon>rosids</taxon>
        <taxon>malvids</taxon>
        <taxon>Malvales</taxon>
        <taxon>Malvaceae</taxon>
        <taxon>Malvoideae</taxon>
        <taxon>Gossypium</taxon>
    </lineage>
</organism>
<dbReference type="PANTHER" id="PTHR46033">
    <property type="entry name" value="PROTEIN MAIN-LIKE 2"/>
    <property type="match status" value="1"/>
</dbReference>
<dbReference type="Proteomes" id="UP001358586">
    <property type="component" value="Chromosome 8"/>
</dbReference>
<keyword evidence="3" id="KW-1185">Reference proteome</keyword>
<name>A0ABR0NX69_GOSAR</name>
<evidence type="ECO:0000259" key="1">
    <source>
        <dbReference type="Pfam" id="PF10536"/>
    </source>
</evidence>
<evidence type="ECO:0000313" key="3">
    <source>
        <dbReference type="Proteomes" id="UP001358586"/>
    </source>
</evidence>
<sequence>MAEIEIAVGEEVMEEVELILVVVKWLMIETTVVLASGIMAQPPLRKWRKGKAKLDSKLITAFVERWRPEMHIFYLPCGVHTITLEDVQLQLGLPVDGFVLTGSAQSVD</sequence>
<reference evidence="2 3" key="1">
    <citation type="submission" date="2023-03" db="EMBL/GenBank/DDBJ databases">
        <title>WGS of Gossypium arboreum.</title>
        <authorList>
            <person name="Yu D."/>
        </authorList>
    </citation>
    <scope>NUCLEOTIDE SEQUENCE [LARGE SCALE GENOMIC DNA]</scope>
    <source>
        <tissue evidence="2">Leaf</tissue>
    </source>
</reference>
<evidence type="ECO:0000313" key="2">
    <source>
        <dbReference type="EMBL" id="KAK5810947.1"/>
    </source>
</evidence>